<dbReference type="EMBL" id="AMYT01000022">
    <property type="protein sequence ID" value="EKU26884.1"/>
    <property type="molecule type" value="Genomic_DNA"/>
</dbReference>
<organism evidence="6 7">
    <name type="scientific">Catellicoccus marimammalium M35/04/3</name>
    <dbReference type="NCBI Taxonomy" id="1234409"/>
    <lineage>
        <taxon>Bacteria</taxon>
        <taxon>Bacillati</taxon>
        <taxon>Bacillota</taxon>
        <taxon>Bacilli</taxon>
        <taxon>Lactobacillales</taxon>
        <taxon>Enterococcaceae</taxon>
        <taxon>Catellicoccus</taxon>
    </lineage>
</organism>
<name>K8Z775_9ENTE</name>
<comment type="similarity">
    <text evidence="1">Belongs to the glycosyltransferase 2 family.</text>
</comment>
<dbReference type="SUPFAM" id="SSF53448">
    <property type="entry name" value="Nucleotide-diphospho-sugar transferases"/>
    <property type="match status" value="1"/>
</dbReference>
<dbReference type="Gene3D" id="3.90.550.10">
    <property type="entry name" value="Spore Coat Polysaccharide Biosynthesis Protein SpsA, Chain A"/>
    <property type="match status" value="1"/>
</dbReference>
<evidence type="ECO:0000313" key="6">
    <source>
        <dbReference type="EMBL" id="EKU26884.1"/>
    </source>
</evidence>
<feature type="domain" description="Glycosyltransferase 2-like" evidence="5">
    <location>
        <begin position="147"/>
        <end position="338"/>
    </location>
</feature>
<dbReference type="GO" id="GO:0016757">
    <property type="term" value="F:glycosyltransferase activity"/>
    <property type="evidence" value="ECO:0007669"/>
    <property type="project" value="UniProtKB-KW"/>
</dbReference>
<keyword evidence="4" id="KW-0812">Transmembrane</keyword>
<feature type="transmembrane region" description="Helical" evidence="4">
    <location>
        <begin position="378"/>
        <end position="400"/>
    </location>
</feature>
<dbReference type="AlphaFoldDB" id="K8Z775"/>
<keyword evidence="4" id="KW-0472">Membrane</keyword>
<dbReference type="OrthoDB" id="9810303at2"/>
<dbReference type="PANTHER" id="PTHR43630:SF1">
    <property type="entry name" value="POLY-BETA-1,6-N-ACETYL-D-GLUCOSAMINE SYNTHASE"/>
    <property type="match status" value="1"/>
</dbReference>
<evidence type="ECO:0000256" key="1">
    <source>
        <dbReference type="ARBA" id="ARBA00006739"/>
    </source>
</evidence>
<dbReference type="InterPro" id="IPR029044">
    <property type="entry name" value="Nucleotide-diphossugar_trans"/>
</dbReference>
<sequence length="421" mass="48741">MNIGFLDIVFIISFFGIVYYTIWVILLIIHSIHDPEYRKDFENIDPKLQLFVLIPMLNEAGVVQQTLSKFLEHTQTLPQVQLGVIDDCSSDGTADLIQKFIEENQCEKKIHLIRRTFPNAQTGKGDALNYGLEFIRQTIKVKEDETIIGVLDADAIMKEEDFQKVLLQFSTAPKLALLQTKVRMIHAKNWLQKMQDIEFATINDWIQRVRNKINNAAASGNGQFIRMSSVEGNDTPWGNALLEDFEFSTNFLLDNKETFYRTDIVVYQEAVDKVKPFIRQRSRWVQGGLDCTFKYMKRIFHSPYLKFWAKFEMIFFMLLPFFTIMVGFCNFTSLIFALCNIDLFFNLILGLTGINFLLATHTAVKYCGHDQKLKFKTIFYCGGMMIYNIILFPAIIIAFYRKITNKKTWIKTTHGVSTASS</sequence>
<keyword evidence="4" id="KW-1133">Transmembrane helix</keyword>
<feature type="transmembrane region" description="Helical" evidence="4">
    <location>
        <begin position="334"/>
        <end position="358"/>
    </location>
</feature>
<accession>K8Z775</accession>
<dbReference type="Proteomes" id="UP000016057">
    <property type="component" value="Unassembled WGS sequence"/>
</dbReference>
<evidence type="ECO:0000259" key="5">
    <source>
        <dbReference type="Pfam" id="PF13632"/>
    </source>
</evidence>
<evidence type="ECO:0000313" key="7">
    <source>
        <dbReference type="Proteomes" id="UP000016057"/>
    </source>
</evidence>
<dbReference type="STRING" id="1234409.C683_1159"/>
<dbReference type="eggNOG" id="COG1215">
    <property type="taxonomic scope" value="Bacteria"/>
</dbReference>
<protein>
    <submittedName>
        <fullName evidence="6">Glycosyl transferase, family 2</fullName>
    </submittedName>
</protein>
<dbReference type="InterPro" id="IPR001173">
    <property type="entry name" value="Glyco_trans_2-like"/>
</dbReference>
<reference evidence="6 7" key="1">
    <citation type="journal article" date="2013" name="Genome Announc.">
        <title>Draft Genome Sequence of Catellicoccus marimammalium, a Novel Species Commonly Found in Gull Feces.</title>
        <authorList>
            <person name="Weigand M.R."/>
            <person name="Ryu H."/>
            <person name="Bozcek L."/>
            <person name="Konstantinidis K.T."/>
            <person name="Santo Domingo J.W."/>
        </authorList>
    </citation>
    <scope>NUCLEOTIDE SEQUENCE [LARGE SCALE GENOMIC DNA]</scope>
    <source>
        <strain evidence="6 7">M35/04/3</strain>
    </source>
</reference>
<comment type="caution">
    <text evidence="6">The sequence shown here is derived from an EMBL/GenBank/DDBJ whole genome shotgun (WGS) entry which is preliminary data.</text>
</comment>
<evidence type="ECO:0000256" key="2">
    <source>
        <dbReference type="ARBA" id="ARBA00022676"/>
    </source>
</evidence>
<dbReference type="RefSeq" id="WP_009491960.1">
    <property type="nucleotide sequence ID" value="NZ_AMYT01000022.1"/>
</dbReference>
<dbReference type="PATRIC" id="fig|1234409.3.peg.1111"/>
<dbReference type="Pfam" id="PF13632">
    <property type="entry name" value="Glyco_trans_2_3"/>
    <property type="match status" value="1"/>
</dbReference>
<gene>
    <name evidence="6" type="ORF">C683_1159</name>
</gene>
<evidence type="ECO:0000256" key="4">
    <source>
        <dbReference type="SAM" id="Phobius"/>
    </source>
</evidence>
<keyword evidence="3 6" id="KW-0808">Transferase</keyword>
<feature type="transmembrane region" description="Helical" evidence="4">
    <location>
        <begin position="307"/>
        <end position="328"/>
    </location>
</feature>
<keyword evidence="7" id="KW-1185">Reference proteome</keyword>
<dbReference type="PANTHER" id="PTHR43630">
    <property type="entry name" value="POLY-BETA-1,6-N-ACETYL-D-GLUCOSAMINE SYNTHASE"/>
    <property type="match status" value="1"/>
</dbReference>
<feature type="transmembrane region" description="Helical" evidence="4">
    <location>
        <begin position="6"/>
        <end position="29"/>
    </location>
</feature>
<evidence type="ECO:0000256" key="3">
    <source>
        <dbReference type="ARBA" id="ARBA00022679"/>
    </source>
</evidence>
<keyword evidence="2" id="KW-0328">Glycosyltransferase</keyword>
<proteinExistence type="inferred from homology"/>